<protein>
    <recommendedName>
        <fullName evidence="7">Phosphatidylglycerol--prolipoprotein diacylglyceryl transferase</fullName>
        <ecNumber evidence="7">2.5.1.145</ecNumber>
    </recommendedName>
</protein>
<dbReference type="EMBL" id="FR695877">
    <property type="protein sequence ID" value="CBX31388.1"/>
    <property type="molecule type" value="Genomic_DNA"/>
</dbReference>
<sequence>MLSAAALSSKGDYMYPILFKIGPLSIYTYGFFIALGFLAGIFYAVKEAKRVGEDPDMIMDLCFYILISAIIGSRLFYVATNPRLFLDSPLEIFKVWNGGLVFYGGFIAALITGIIYLKTKKIPVMKTMDILTPSVALAHFFGRIGCFFAGCCYGKYCELPWAVTFNNPDSLAPAGIPIHPTQLYSAINNLIIFLFLVFFRKRKKYDGQVFWIYVLIYGITRSVIEIFRADFRGGFLFGIFSVSQTVGIIAAVISAIMLFILGKRAKKKQ</sequence>
<comment type="catalytic activity">
    <reaction evidence="7">
        <text>L-cysteinyl-[prolipoprotein] + a 1,2-diacyl-sn-glycero-3-phospho-(1'-sn-glycerol) = an S-1,2-diacyl-sn-glyceryl-L-cysteinyl-[prolipoprotein] + sn-glycerol 1-phosphate + H(+)</text>
        <dbReference type="Rhea" id="RHEA:56712"/>
        <dbReference type="Rhea" id="RHEA-COMP:14679"/>
        <dbReference type="Rhea" id="RHEA-COMP:14680"/>
        <dbReference type="ChEBI" id="CHEBI:15378"/>
        <dbReference type="ChEBI" id="CHEBI:29950"/>
        <dbReference type="ChEBI" id="CHEBI:57685"/>
        <dbReference type="ChEBI" id="CHEBI:64716"/>
        <dbReference type="ChEBI" id="CHEBI:140658"/>
        <dbReference type="EC" id="2.5.1.145"/>
    </reaction>
</comment>
<keyword evidence="3 7" id="KW-0808">Transferase</keyword>
<evidence type="ECO:0000313" key="8">
    <source>
        <dbReference type="EMBL" id="CBX31388.1"/>
    </source>
</evidence>
<evidence type="ECO:0000256" key="1">
    <source>
        <dbReference type="ARBA" id="ARBA00007150"/>
    </source>
</evidence>
<dbReference type="Pfam" id="PF01790">
    <property type="entry name" value="LGT"/>
    <property type="match status" value="1"/>
</dbReference>
<evidence type="ECO:0000256" key="4">
    <source>
        <dbReference type="ARBA" id="ARBA00022692"/>
    </source>
</evidence>
<dbReference type="GO" id="GO:0005886">
    <property type="term" value="C:plasma membrane"/>
    <property type="evidence" value="ECO:0007669"/>
    <property type="project" value="UniProtKB-SubCell"/>
</dbReference>
<comment type="function">
    <text evidence="7">Catalyzes the transfer of the diacylglyceryl group from phosphatidylglycerol to the sulfhydryl group of the N-terminal cysteine of a prolipoprotein, the first step in the formation of mature lipoproteins.</text>
</comment>
<keyword evidence="2 7" id="KW-1003">Cell membrane</keyword>
<proteinExistence type="inferred from homology"/>
<keyword evidence="6 7" id="KW-0472">Membrane</keyword>
<evidence type="ECO:0000256" key="3">
    <source>
        <dbReference type="ARBA" id="ARBA00022679"/>
    </source>
</evidence>
<feature type="transmembrane region" description="Helical" evidence="7">
    <location>
        <begin position="176"/>
        <end position="198"/>
    </location>
</feature>
<comment type="pathway">
    <text evidence="7">Protein modification; lipoprotein biosynthesis (diacylglyceryl transfer).</text>
</comment>
<accession>E1YJD4</accession>
<keyword evidence="4 7" id="KW-0812">Transmembrane</keyword>
<dbReference type="HAMAP" id="MF_01147">
    <property type="entry name" value="Lgt"/>
    <property type="match status" value="1"/>
</dbReference>
<dbReference type="GO" id="GO:0042158">
    <property type="term" value="P:lipoprotein biosynthetic process"/>
    <property type="evidence" value="ECO:0007669"/>
    <property type="project" value="UniProtKB-UniRule"/>
</dbReference>
<name>E1YJD4_9BACT</name>
<reference evidence="8" key="1">
    <citation type="journal article" date="2011" name="Environ. Microbiol.">
        <title>Genomic insights into the metabolic potential of the polycyclic aromatic hydrocarbon degrading sulfate-reducing Deltaproteobacterium N47.</title>
        <authorList>
            <person name="Bergmann F."/>
            <person name="Selesi D."/>
            <person name="Weinmaier T."/>
            <person name="Tischler P."/>
            <person name="Rattei T."/>
            <person name="Meckenstock R.U."/>
        </authorList>
    </citation>
    <scope>NUCLEOTIDE SEQUENCE</scope>
</reference>
<evidence type="ECO:0000256" key="2">
    <source>
        <dbReference type="ARBA" id="ARBA00022475"/>
    </source>
</evidence>
<feature type="transmembrane region" description="Helical" evidence="7">
    <location>
        <begin position="100"/>
        <end position="118"/>
    </location>
</feature>
<feature type="transmembrane region" description="Helical" evidence="7">
    <location>
        <begin position="26"/>
        <end position="45"/>
    </location>
</feature>
<dbReference type="UniPathway" id="UPA00664"/>
<feature type="transmembrane region" description="Helical" evidence="7">
    <location>
        <begin position="210"/>
        <end position="229"/>
    </location>
</feature>
<organism evidence="8">
    <name type="scientific">uncultured Desulfobacterium sp</name>
    <dbReference type="NCBI Taxonomy" id="201089"/>
    <lineage>
        <taxon>Bacteria</taxon>
        <taxon>Pseudomonadati</taxon>
        <taxon>Thermodesulfobacteriota</taxon>
        <taxon>Desulfobacteria</taxon>
        <taxon>Desulfobacterales</taxon>
        <taxon>Desulfobacteriaceae</taxon>
        <taxon>Desulfobacterium</taxon>
        <taxon>environmental samples</taxon>
    </lineage>
</organism>
<comment type="similarity">
    <text evidence="1 7">Belongs to the Lgt family.</text>
</comment>
<evidence type="ECO:0000256" key="7">
    <source>
        <dbReference type="HAMAP-Rule" id="MF_01147"/>
    </source>
</evidence>
<dbReference type="PANTHER" id="PTHR30589">
    <property type="entry name" value="PROLIPOPROTEIN DIACYLGLYCERYL TRANSFERASE"/>
    <property type="match status" value="1"/>
</dbReference>
<feature type="transmembrane region" description="Helical" evidence="7">
    <location>
        <begin position="130"/>
        <end position="156"/>
    </location>
</feature>
<evidence type="ECO:0000256" key="5">
    <source>
        <dbReference type="ARBA" id="ARBA00022989"/>
    </source>
</evidence>
<evidence type="ECO:0000256" key="6">
    <source>
        <dbReference type="ARBA" id="ARBA00023136"/>
    </source>
</evidence>
<comment type="subcellular location">
    <subcellularLocation>
        <location evidence="7">Cell membrane</location>
        <topology evidence="7">Multi-pass membrane protein</topology>
    </subcellularLocation>
</comment>
<dbReference type="NCBIfam" id="TIGR00544">
    <property type="entry name" value="lgt"/>
    <property type="match status" value="1"/>
</dbReference>
<dbReference type="InterPro" id="IPR001640">
    <property type="entry name" value="Lgt"/>
</dbReference>
<feature type="transmembrane region" description="Helical" evidence="7">
    <location>
        <begin position="235"/>
        <end position="261"/>
    </location>
</feature>
<dbReference type="GO" id="GO:0008961">
    <property type="term" value="F:phosphatidylglycerol-prolipoprotein diacylglyceryl transferase activity"/>
    <property type="evidence" value="ECO:0007669"/>
    <property type="project" value="UniProtKB-UniRule"/>
</dbReference>
<feature type="binding site" evidence="7">
    <location>
        <position position="143"/>
    </location>
    <ligand>
        <name>a 1,2-diacyl-sn-glycero-3-phospho-(1'-sn-glycerol)</name>
        <dbReference type="ChEBI" id="CHEBI:64716"/>
    </ligand>
</feature>
<dbReference type="AlphaFoldDB" id="E1YJD4"/>
<dbReference type="EC" id="2.5.1.145" evidence="7"/>
<gene>
    <name evidence="7" type="primary">lgt</name>
    <name evidence="8" type="ORF">N47_E49000</name>
</gene>
<feature type="transmembrane region" description="Helical" evidence="7">
    <location>
        <begin position="57"/>
        <end position="80"/>
    </location>
</feature>
<dbReference type="PANTHER" id="PTHR30589:SF0">
    <property type="entry name" value="PHOSPHATIDYLGLYCEROL--PROLIPOPROTEIN DIACYLGLYCERYL TRANSFERASE"/>
    <property type="match status" value="1"/>
</dbReference>
<keyword evidence="5 7" id="KW-1133">Transmembrane helix</keyword>